<dbReference type="PROSITE" id="PS50887">
    <property type="entry name" value="GGDEF"/>
    <property type="match status" value="1"/>
</dbReference>
<keyword evidence="1" id="KW-0597">Phosphoprotein</keyword>
<dbReference type="Pfam" id="PF00072">
    <property type="entry name" value="Response_reg"/>
    <property type="match status" value="1"/>
</dbReference>
<dbReference type="Gene3D" id="3.40.50.2300">
    <property type="match status" value="1"/>
</dbReference>
<dbReference type="SUPFAM" id="SSF55073">
    <property type="entry name" value="Nucleotide cyclase"/>
    <property type="match status" value="1"/>
</dbReference>
<dbReference type="SUPFAM" id="SSF52172">
    <property type="entry name" value="CheY-like"/>
    <property type="match status" value="1"/>
</dbReference>
<name>A0A3B0XYP0_9ZZZZ</name>
<dbReference type="CDD" id="cd01949">
    <property type="entry name" value="GGDEF"/>
    <property type="match status" value="1"/>
</dbReference>
<dbReference type="InterPro" id="IPR000160">
    <property type="entry name" value="GGDEF_dom"/>
</dbReference>
<dbReference type="SMART" id="SM00448">
    <property type="entry name" value="REC"/>
    <property type="match status" value="1"/>
</dbReference>
<dbReference type="InterPro" id="IPR050595">
    <property type="entry name" value="Bact_response_regulator"/>
</dbReference>
<dbReference type="EMBL" id="UOFJ01000406">
    <property type="protein sequence ID" value="VAW69243.1"/>
    <property type="molecule type" value="Genomic_DNA"/>
</dbReference>
<dbReference type="InterPro" id="IPR011006">
    <property type="entry name" value="CheY-like_superfamily"/>
</dbReference>
<dbReference type="InterPro" id="IPR043128">
    <property type="entry name" value="Rev_trsase/Diguanyl_cyclase"/>
</dbReference>
<dbReference type="CDD" id="cd00156">
    <property type="entry name" value="REC"/>
    <property type="match status" value="1"/>
</dbReference>
<reference evidence="4" key="1">
    <citation type="submission" date="2018-06" db="EMBL/GenBank/DDBJ databases">
        <authorList>
            <person name="Zhirakovskaya E."/>
        </authorList>
    </citation>
    <scope>NUCLEOTIDE SEQUENCE</scope>
</reference>
<evidence type="ECO:0000259" key="3">
    <source>
        <dbReference type="PROSITE" id="PS50887"/>
    </source>
</evidence>
<feature type="domain" description="GGDEF" evidence="3">
    <location>
        <begin position="182"/>
        <end position="317"/>
    </location>
</feature>
<dbReference type="SMART" id="SM00267">
    <property type="entry name" value="GGDEF"/>
    <property type="match status" value="1"/>
</dbReference>
<feature type="domain" description="Response regulatory" evidence="2">
    <location>
        <begin position="20"/>
        <end position="139"/>
    </location>
</feature>
<protein>
    <submittedName>
        <fullName evidence="4">Uncharacterized protein</fullName>
    </submittedName>
</protein>
<gene>
    <name evidence="4" type="ORF">MNBD_GAMMA10-2473</name>
</gene>
<dbReference type="PANTHER" id="PTHR44591">
    <property type="entry name" value="STRESS RESPONSE REGULATOR PROTEIN 1"/>
    <property type="match status" value="1"/>
</dbReference>
<dbReference type="Gene3D" id="3.30.70.270">
    <property type="match status" value="1"/>
</dbReference>
<proteinExistence type="predicted"/>
<sequence length="368" mass="40419">MGVFLYGKIKTVAEKNNVNQILVVDDSRVIRRAAVKILEKEFNVIEAEDGAVAWAEMQKNSGISVVFSDLGMPNMDGFELLEHIRNSDDTVLAKMPVVIITGAEESDGTKEKVLALGATDFISKPFDSISLKSRAATHINYRNEVKGLEKNIARDKLTGLLTGSAFNQQCEQQLAYAKRHNTEVTLVRFDIDRFSEVFLKQGKVMAEHILEKVASFITEGKRTEDVAARLGVARFGLLLVHSDMQGAQTVVERICKQVSRLRLKTSQDMFNIQFSTGITSPGQAGMAISFQNLMKQAESALENAVKGGGGGTVLYQEKLPEATPDSTRLNAPEVAMPGDINLQLLLDTLLKNNQQVSEEQLAGAMIKM</sequence>
<dbReference type="InterPro" id="IPR029787">
    <property type="entry name" value="Nucleotide_cyclase"/>
</dbReference>
<feature type="non-terminal residue" evidence="4">
    <location>
        <position position="368"/>
    </location>
</feature>
<evidence type="ECO:0000313" key="4">
    <source>
        <dbReference type="EMBL" id="VAW69243.1"/>
    </source>
</evidence>
<dbReference type="PANTHER" id="PTHR44591:SF24">
    <property type="entry name" value="PROTEIN-GLUTAMATE METHYLESTERASE_PROTEIN-GLUTAMINE GLUTAMINASE 1"/>
    <property type="match status" value="1"/>
</dbReference>
<dbReference type="Pfam" id="PF00990">
    <property type="entry name" value="GGDEF"/>
    <property type="match status" value="1"/>
</dbReference>
<dbReference type="InterPro" id="IPR001789">
    <property type="entry name" value="Sig_transdc_resp-reg_receiver"/>
</dbReference>
<evidence type="ECO:0000256" key="1">
    <source>
        <dbReference type="ARBA" id="ARBA00022553"/>
    </source>
</evidence>
<dbReference type="NCBIfam" id="TIGR00254">
    <property type="entry name" value="GGDEF"/>
    <property type="match status" value="1"/>
</dbReference>
<dbReference type="PROSITE" id="PS50110">
    <property type="entry name" value="RESPONSE_REGULATORY"/>
    <property type="match status" value="1"/>
</dbReference>
<evidence type="ECO:0000259" key="2">
    <source>
        <dbReference type="PROSITE" id="PS50110"/>
    </source>
</evidence>
<accession>A0A3B0XYP0</accession>
<dbReference type="GO" id="GO:0000160">
    <property type="term" value="P:phosphorelay signal transduction system"/>
    <property type="evidence" value="ECO:0007669"/>
    <property type="project" value="InterPro"/>
</dbReference>
<dbReference type="AlphaFoldDB" id="A0A3B0XYP0"/>
<organism evidence="4">
    <name type="scientific">hydrothermal vent metagenome</name>
    <dbReference type="NCBI Taxonomy" id="652676"/>
    <lineage>
        <taxon>unclassified sequences</taxon>
        <taxon>metagenomes</taxon>
        <taxon>ecological metagenomes</taxon>
    </lineage>
</organism>